<evidence type="ECO:0000256" key="1">
    <source>
        <dbReference type="SAM" id="MobiDB-lite"/>
    </source>
</evidence>
<comment type="caution">
    <text evidence="2">The sequence shown here is derived from an EMBL/GenBank/DDBJ whole genome shotgun (WGS) entry which is preliminary data.</text>
</comment>
<feature type="region of interest" description="Disordered" evidence="1">
    <location>
        <begin position="1"/>
        <end position="201"/>
    </location>
</feature>
<dbReference type="AlphaFoldDB" id="A0A3M7L7U1"/>
<gene>
    <name evidence="2" type="ORF">APUTEX25_001832</name>
</gene>
<name>A0A3M7L7U1_AUXPR</name>
<reference evidence="3" key="1">
    <citation type="journal article" date="2018" name="Algal Res.">
        <title>Characterization of plant carbon substrate utilization by Auxenochlorella protothecoides.</title>
        <authorList>
            <person name="Vogler B.W."/>
            <person name="Starkenburg S.R."/>
            <person name="Sudasinghe N."/>
            <person name="Schambach J.Y."/>
            <person name="Rollin J.A."/>
            <person name="Pattathil S."/>
            <person name="Barry A.N."/>
        </authorList>
    </citation>
    <scope>NUCLEOTIDE SEQUENCE [LARGE SCALE GENOMIC DNA]</scope>
    <source>
        <strain evidence="3">UTEX 25</strain>
    </source>
</reference>
<dbReference type="Proteomes" id="UP000279271">
    <property type="component" value="Unassembled WGS sequence"/>
</dbReference>
<evidence type="ECO:0000313" key="3">
    <source>
        <dbReference type="Proteomes" id="UP000279271"/>
    </source>
</evidence>
<feature type="compositionally biased region" description="Basic and acidic residues" evidence="1">
    <location>
        <begin position="179"/>
        <end position="194"/>
    </location>
</feature>
<dbReference type="EMBL" id="QOKY01000126">
    <property type="protein sequence ID" value="RMZ57632.1"/>
    <property type="molecule type" value="Genomic_DNA"/>
</dbReference>
<evidence type="ECO:0000313" key="2">
    <source>
        <dbReference type="EMBL" id="RMZ57632.1"/>
    </source>
</evidence>
<organism evidence="2 3">
    <name type="scientific">Auxenochlorella protothecoides</name>
    <name type="common">Green microalga</name>
    <name type="synonym">Chlorella protothecoides</name>
    <dbReference type="NCBI Taxonomy" id="3075"/>
    <lineage>
        <taxon>Eukaryota</taxon>
        <taxon>Viridiplantae</taxon>
        <taxon>Chlorophyta</taxon>
        <taxon>core chlorophytes</taxon>
        <taxon>Trebouxiophyceae</taxon>
        <taxon>Chlorellales</taxon>
        <taxon>Chlorellaceae</taxon>
        <taxon>Auxenochlorella</taxon>
    </lineage>
</organism>
<proteinExistence type="predicted"/>
<accession>A0A3M7L7U1</accession>
<protein>
    <submittedName>
        <fullName evidence="2">Uncharacterized protein</fullName>
    </submittedName>
</protein>
<feature type="compositionally biased region" description="Basic and acidic residues" evidence="1">
    <location>
        <begin position="38"/>
        <end position="52"/>
    </location>
</feature>
<sequence>MSGYGRNDDNTGVGGYNQVHTETYDKEHRSSGGSGLDNLKEKGHVGGQEHGHQRASHVASDPVYGATDAHKSGVGAKAESALHGVKAKIPGTQEHKLTQEGGRPYEGIRGEADLAAGTGGAGYQRNEAPVHGGHLHHEGAGSGAGYTRTAATHGHDDLGAGSGNREAGYHGAGAGYDDEVTRGSAGERGHDEGGQSKLGQVFEKVKAAIPGTAENKEKKAFEGRY</sequence>